<organism evidence="2 3">
    <name type="scientific">Nocardioides albus</name>
    <dbReference type="NCBI Taxonomy" id="1841"/>
    <lineage>
        <taxon>Bacteria</taxon>
        <taxon>Bacillati</taxon>
        <taxon>Actinomycetota</taxon>
        <taxon>Actinomycetes</taxon>
        <taxon>Propionibacteriales</taxon>
        <taxon>Nocardioidaceae</taxon>
        <taxon>Nocardioides</taxon>
    </lineage>
</organism>
<dbReference type="RefSeq" id="WP_183545700.1">
    <property type="nucleotide sequence ID" value="NZ_BMQT01000007.1"/>
</dbReference>
<dbReference type="InterPro" id="IPR041657">
    <property type="entry name" value="HTH_17"/>
</dbReference>
<evidence type="ECO:0000313" key="2">
    <source>
        <dbReference type="EMBL" id="MBB3089699.1"/>
    </source>
</evidence>
<keyword evidence="3" id="KW-1185">Reference proteome</keyword>
<sequence length="145" mass="15436">MSIAEPVSPEPSDEQVAQAALRALSDLADDAAPVRLRIGDGAEVVIPRSALTGLTQILATFAHGEGVTVLPTQAELTTQQAADALRVSRPYLIRLLDAGEIDYRTVGTHRRVRASSLIAYMRADANRRRAAADALSAETYDLGLA</sequence>
<proteinExistence type="predicted"/>
<reference evidence="2 3" key="1">
    <citation type="submission" date="2020-08" db="EMBL/GenBank/DDBJ databases">
        <title>Genomic Encyclopedia of Type Strains, Phase III (KMG-III): the genomes of soil and plant-associated and newly described type strains.</title>
        <authorList>
            <person name="Whitman W."/>
        </authorList>
    </citation>
    <scope>NUCLEOTIDE SEQUENCE [LARGE SCALE GENOMIC DNA]</scope>
    <source>
        <strain evidence="2 3">CECT 3302</strain>
    </source>
</reference>
<dbReference type="Pfam" id="PF12728">
    <property type="entry name" value="HTH_17"/>
    <property type="match status" value="1"/>
</dbReference>
<accession>A0A7W5A5P1</accession>
<dbReference type="NCBIfam" id="TIGR01764">
    <property type="entry name" value="excise"/>
    <property type="match status" value="1"/>
</dbReference>
<dbReference type="GO" id="GO:0003677">
    <property type="term" value="F:DNA binding"/>
    <property type="evidence" value="ECO:0007669"/>
    <property type="project" value="InterPro"/>
</dbReference>
<dbReference type="EMBL" id="JACHXG010000005">
    <property type="protein sequence ID" value="MBB3089699.1"/>
    <property type="molecule type" value="Genomic_DNA"/>
</dbReference>
<name>A0A7W5A5P1_9ACTN</name>
<dbReference type="Proteomes" id="UP000577707">
    <property type="component" value="Unassembled WGS sequence"/>
</dbReference>
<comment type="caution">
    <text evidence="2">The sequence shown here is derived from an EMBL/GenBank/DDBJ whole genome shotgun (WGS) entry which is preliminary data.</text>
</comment>
<feature type="domain" description="Helix-turn-helix" evidence="1">
    <location>
        <begin position="76"/>
        <end position="123"/>
    </location>
</feature>
<evidence type="ECO:0000313" key="3">
    <source>
        <dbReference type="Proteomes" id="UP000577707"/>
    </source>
</evidence>
<gene>
    <name evidence="2" type="ORF">FHS12_002648</name>
</gene>
<evidence type="ECO:0000259" key="1">
    <source>
        <dbReference type="Pfam" id="PF12728"/>
    </source>
</evidence>
<dbReference type="AlphaFoldDB" id="A0A7W5A5P1"/>
<dbReference type="InterPro" id="IPR010093">
    <property type="entry name" value="SinI_DNA-bd"/>
</dbReference>
<protein>
    <submittedName>
        <fullName evidence="2">Excisionase family DNA binding protein</fullName>
    </submittedName>
</protein>